<evidence type="ECO:0008006" key="4">
    <source>
        <dbReference type="Google" id="ProtNLM"/>
    </source>
</evidence>
<dbReference type="OrthoDB" id="9130422at2"/>
<protein>
    <recommendedName>
        <fullName evidence="4">DUF4864 domain-containing protein</fullName>
    </recommendedName>
</protein>
<name>A0A0A0EKC1_9RHOB</name>
<evidence type="ECO:0000256" key="1">
    <source>
        <dbReference type="SAM" id="SignalP"/>
    </source>
</evidence>
<proteinExistence type="predicted"/>
<gene>
    <name evidence="2" type="ORF">ATO9_06310</name>
</gene>
<dbReference type="eggNOG" id="ENOG5032TNJ">
    <property type="taxonomic scope" value="Bacteria"/>
</dbReference>
<accession>A0A0A0EKC1</accession>
<dbReference type="EMBL" id="AQQX01000002">
    <property type="protein sequence ID" value="KGM49627.1"/>
    <property type="molecule type" value="Genomic_DNA"/>
</dbReference>
<dbReference type="InterPro" id="IPR032347">
    <property type="entry name" value="DUF4864"/>
</dbReference>
<dbReference type="RefSeq" id="WP_043746804.1">
    <property type="nucleotide sequence ID" value="NZ_AQQX01000002.1"/>
</dbReference>
<dbReference type="Proteomes" id="UP000030004">
    <property type="component" value="Unassembled WGS sequence"/>
</dbReference>
<feature type="chain" id="PRO_5001962241" description="DUF4864 domain-containing protein" evidence="1">
    <location>
        <begin position="24"/>
        <end position="137"/>
    </location>
</feature>
<dbReference type="STRING" id="1461694.ATO9_06310"/>
<reference evidence="2 3" key="1">
    <citation type="journal article" date="2015" name="Antonie Van Leeuwenhoek">
        <title>Pseudooceanicola atlanticus gen. nov. sp. nov., isolated from surface seawater of the Atlantic Ocean and reclassification of Oceanicola batsensis, Oceanicola marinus, Oceanicola nitratireducens, Oceanicola nanhaiensis, Oceanicola antarcticus and Oceanicola flagellatus, as Pseudooceanicola batsensis comb. nov., Pseudooceanicola marinus comb. nov., Pseudooceanicola nitratireducens comb. nov., Pseudooceanicola nanhaiensis comb. nov., Pseudooceanicola antarcticus comb. nov., and Pseudooceanicola flagellatus comb. nov.</title>
        <authorList>
            <person name="Lai Q."/>
            <person name="Li G."/>
            <person name="Liu X."/>
            <person name="Du Y."/>
            <person name="Sun F."/>
            <person name="Shao Z."/>
        </authorList>
    </citation>
    <scope>NUCLEOTIDE SEQUENCE [LARGE SCALE GENOMIC DNA]</scope>
    <source>
        <strain evidence="2 3">22II-s11g</strain>
    </source>
</reference>
<dbReference type="Pfam" id="PF16156">
    <property type="entry name" value="DUF4864"/>
    <property type="match status" value="1"/>
</dbReference>
<sequence length="137" mass="15502">MRLILTVLALMTSLALTPLQAQQAGPDAPGDIVTRQFDAFRTDNLDEAFSYASPMIQFQFQDPQNFGMMVERGYPMVRDPGQVRMLDLREEGGRTVQRVEILDGKGTLYLLDYDMIRTEEGWKINGVRFVESPPLAT</sequence>
<keyword evidence="1" id="KW-0732">Signal</keyword>
<keyword evidence="3" id="KW-1185">Reference proteome</keyword>
<dbReference type="AlphaFoldDB" id="A0A0A0EKC1"/>
<feature type="signal peptide" evidence="1">
    <location>
        <begin position="1"/>
        <end position="23"/>
    </location>
</feature>
<evidence type="ECO:0000313" key="2">
    <source>
        <dbReference type="EMBL" id="KGM49627.1"/>
    </source>
</evidence>
<organism evidence="2 3">
    <name type="scientific">Pseudooceanicola atlanticus</name>
    <dbReference type="NCBI Taxonomy" id="1461694"/>
    <lineage>
        <taxon>Bacteria</taxon>
        <taxon>Pseudomonadati</taxon>
        <taxon>Pseudomonadota</taxon>
        <taxon>Alphaproteobacteria</taxon>
        <taxon>Rhodobacterales</taxon>
        <taxon>Paracoccaceae</taxon>
        <taxon>Pseudooceanicola</taxon>
    </lineage>
</organism>
<comment type="caution">
    <text evidence="2">The sequence shown here is derived from an EMBL/GenBank/DDBJ whole genome shotgun (WGS) entry which is preliminary data.</text>
</comment>
<evidence type="ECO:0000313" key="3">
    <source>
        <dbReference type="Proteomes" id="UP000030004"/>
    </source>
</evidence>